<evidence type="ECO:0000259" key="1">
    <source>
        <dbReference type="Pfam" id="PF00195"/>
    </source>
</evidence>
<evidence type="ECO:0000313" key="3">
    <source>
        <dbReference type="Proteomes" id="UP000324897"/>
    </source>
</evidence>
<feature type="non-terminal residue" evidence="2">
    <location>
        <position position="1"/>
    </location>
</feature>
<proteinExistence type="predicted"/>
<sequence>MPGADGRVASILGLRPTVQRTAVAFQACTGGAAALRVAKDIAENNRGARVLVAPTPLWSLMYPPSPQVSPHWFLSSQYWVPSSALPYPIAVTAWFMFSPQPSAVMMPCWYKWKSLASTPTETG</sequence>
<dbReference type="Proteomes" id="UP000324897">
    <property type="component" value="Unassembled WGS sequence"/>
</dbReference>
<keyword evidence="3" id="KW-1185">Reference proteome</keyword>
<dbReference type="OrthoDB" id="329835at2759"/>
<dbReference type="InterPro" id="IPR001099">
    <property type="entry name" value="Chalcone/stilbene_synt_N"/>
</dbReference>
<evidence type="ECO:0000313" key="2">
    <source>
        <dbReference type="EMBL" id="TVU42096.1"/>
    </source>
</evidence>
<feature type="domain" description="Chalcone/stilbene synthase N-terminal" evidence="1">
    <location>
        <begin position="1"/>
        <end position="57"/>
    </location>
</feature>
<comment type="caution">
    <text evidence="2">The sequence shown here is derived from an EMBL/GenBank/DDBJ whole genome shotgun (WGS) entry which is preliminary data.</text>
</comment>
<dbReference type="AlphaFoldDB" id="A0A5J9W2I7"/>
<dbReference type="InterPro" id="IPR016039">
    <property type="entry name" value="Thiolase-like"/>
</dbReference>
<dbReference type="InterPro" id="IPR011141">
    <property type="entry name" value="Polyketide_synthase_type-III"/>
</dbReference>
<dbReference type="GO" id="GO:0030639">
    <property type="term" value="P:polyketide biosynthetic process"/>
    <property type="evidence" value="ECO:0007669"/>
    <property type="project" value="TreeGrafter"/>
</dbReference>
<dbReference type="PANTHER" id="PTHR11877:SF101">
    <property type="entry name" value="BISDEMETHOXYCURCUMIN SYNTHASE"/>
    <property type="match status" value="1"/>
</dbReference>
<dbReference type="GO" id="GO:0016747">
    <property type="term" value="F:acyltransferase activity, transferring groups other than amino-acyl groups"/>
    <property type="evidence" value="ECO:0007669"/>
    <property type="project" value="InterPro"/>
</dbReference>
<dbReference type="Gene3D" id="3.40.47.10">
    <property type="match status" value="1"/>
</dbReference>
<reference evidence="2 3" key="1">
    <citation type="journal article" date="2019" name="Sci. Rep.">
        <title>A high-quality genome of Eragrostis curvula grass provides insights into Poaceae evolution and supports new strategies to enhance forage quality.</title>
        <authorList>
            <person name="Carballo J."/>
            <person name="Santos B.A.C.M."/>
            <person name="Zappacosta D."/>
            <person name="Garbus I."/>
            <person name="Selva J.P."/>
            <person name="Gallo C.A."/>
            <person name="Diaz A."/>
            <person name="Albertini E."/>
            <person name="Caccamo M."/>
            <person name="Echenique V."/>
        </authorList>
    </citation>
    <scope>NUCLEOTIDE SEQUENCE [LARGE SCALE GENOMIC DNA]</scope>
    <source>
        <strain evidence="3">cv. Victoria</strain>
        <tissue evidence="2">Leaf</tissue>
    </source>
</reference>
<name>A0A5J9W2I7_9POAL</name>
<dbReference type="Gramene" id="TVU42096">
    <property type="protein sequence ID" value="TVU42096"/>
    <property type="gene ID" value="EJB05_08485"/>
</dbReference>
<organism evidence="2 3">
    <name type="scientific">Eragrostis curvula</name>
    <name type="common">weeping love grass</name>
    <dbReference type="NCBI Taxonomy" id="38414"/>
    <lineage>
        <taxon>Eukaryota</taxon>
        <taxon>Viridiplantae</taxon>
        <taxon>Streptophyta</taxon>
        <taxon>Embryophyta</taxon>
        <taxon>Tracheophyta</taxon>
        <taxon>Spermatophyta</taxon>
        <taxon>Magnoliopsida</taxon>
        <taxon>Liliopsida</taxon>
        <taxon>Poales</taxon>
        <taxon>Poaceae</taxon>
        <taxon>PACMAD clade</taxon>
        <taxon>Chloridoideae</taxon>
        <taxon>Eragrostideae</taxon>
        <taxon>Eragrostidinae</taxon>
        <taxon>Eragrostis</taxon>
    </lineage>
</organism>
<dbReference type="PANTHER" id="PTHR11877">
    <property type="entry name" value="HYDROXYMETHYLGLUTARYL-COA SYNTHASE"/>
    <property type="match status" value="1"/>
</dbReference>
<protein>
    <recommendedName>
        <fullName evidence="1">Chalcone/stilbene synthase N-terminal domain-containing protein</fullName>
    </recommendedName>
</protein>
<dbReference type="Pfam" id="PF00195">
    <property type="entry name" value="Chal_sti_synt_N"/>
    <property type="match status" value="1"/>
</dbReference>
<dbReference type="EMBL" id="RWGY01000005">
    <property type="protein sequence ID" value="TVU42096.1"/>
    <property type="molecule type" value="Genomic_DNA"/>
</dbReference>
<accession>A0A5J9W2I7</accession>
<gene>
    <name evidence="2" type="ORF">EJB05_08485</name>
</gene>
<dbReference type="SUPFAM" id="SSF53901">
    <property type="entry name" value="Thiolase-like"/>
    <property type="match status" value="1"/>
</dbReference>